<protein>
    <submittedName>
        <fullName evidence="4">3-mercaptopyruvate sulfurtransferase</fullName>
    </submittedName>
</protein>
<dbReference type="EMBL" id="JZWV01000517">
    <property type="protein sequence ID" value="KJY31108.1"/>
    <property type="molecule type" value="Genomic_DNA"/>
</dbReference>
<dbReference type="CDD" id="cd01448">
    <property type="entry name" value="TST_Repeat_1"/>
    <property type="match status" value="1"/>
</dbReference>
<dbReference type="Gene3D" id="3.40.250.10">
    <property type="entry name" value="Rhodanese-like domain"/>
    <property type="match status" value="2"/>
</dbReference>
<accession>A0A0F4JBJ3</accession>
<reference evidence="4 5" key="1">
    <citation type="submission" date="2015-02" db="EMBL/GenBank/DDBJ databases">
        <authorList>
            <person name="Ju K.-S."/>
            <person name="Doroghazi J.R."/>
            <person name="Metcalf W."/>
        </authorList>
    </citation>
    <scope>NUCLEOTIDE SEQUENCE [LARGE SCALE GENOMIC DNA]</scope>
    <source>
        <strain evidence="4 5">NRRL ISP-5550</strain>
    </source>
</reference>
<sequence length="277" mass="28406">MTAILSASALMDELAAGHPPVLLDVRWQLGGPDQRPAYEAGHLPGAVYVDLDRELAGPPGAGGRHPLPDPEEFGAVMRRAGVRADGPVVVYDGGQGWAAARAWWLLRWTGHPNVRVLDGGLAAWTAAGGPVTADAPTPAEGDFKPNPGALGLLEADDAAALARTGLLLDARAGERYRGEVEPIDPVGGHIPGAVSAPTTENVGPDGLFLPAEALKARFTELGAATDTQVGVYCGSGVSGAHEVLALEVAGIPAALYAGSWSHWSSDPQRPVATGPNP</sequence>
<dbReference type="InterPro" id="IPR036873">
    <property type="entry name" value="Rhodanese-like_dom_sf"/>
</dbReference>
<dbReference type="SMART" id="SM00450">
    <property type="entry name" value="RHOD"/>
    <property type="match status" value="2"/>
</dbReference>
<proteinExistence type="predicted"/>
<dbReference type="PANTHER" id="PTHR11364">
    <property type="entry name" value="THIOSULFATE SULFERTANSFERASE"/>
    <property type="match status" value="1"/>
</dbReference>
<feature type="domain" description="Rhodanese" evidence="3">
    <location>
        <begin position="161"/>
        <end position="272"/>
    </location>
</feature>
<keyword evidence="4" id="KW-0670">Pyruvate</keyword>
<dbReference type="PROSITE" id="PS50206">
    <property type="entry name" value="RHODANESE_3"/>
    <property type="match status" value="2"/>
</dbReference>
<evidence type="ECO:0000256" key="2">
    <source>
        <dbReference type="ARBA" id="ARBA00022737"/>
    </source>
</evidence>
<evidence type="ECO:0000313" key="5">
    <source>
        <dbReference type="Proteomes" id="UP000033551"/>
    </source>
</evidence>
<dbReference type="PROSITE" id="PS00380">
    <property type="entry name" value="RHODANESE_1"/>
    <property type="match status" value="1"/>
</dbReference>
<dbReference type="InterPro" id="IPR001307">
    <property type="entry name" value="Thiosulphate_STrfase_CS"/>
</dbReference>
<comment type="caution">
    <text evidence="4">The sequence shown here is derived from an EMBL/GenBank/DDBJ whole genome shotgun (WGS) entry which is preliminary data.</text>
</comment>
<dbReference type="AlphaFoldDB" id="A0A0F4JBJ3"/>
<keyword evidence="1 4" id="KW-0808">Transferase</keyword>
<dbReference type="PANTHER" id="PTHR11364:SF27">
    <property type="entry name" value="SULFURTRANSFERASE"/>
    <property type="match status" value="1"/>
</dbReference>
<evidence type="ECO:0000259" key="3">
    <source>
        <dbReference type="PROSITE" id="PS50206"/>
    </source>
</evidence>
<dbReference type="OrthoDB" id="9770030at2"/>
<dbReference type="GO" id="GO:0004792">
    <property type="term" value="F:thiosulfate-cyanide sulfurtransferase activity"/>
    <property type="evidence" value="ECO:0007669"/>
    <property type="project" value="InterPro"/>
</dbReference>
<dbReference type="SUPFAM" id="SSF52821">
    <property type="entry name" value="Rhodanese/Cell cycle control phosphatase"/>
    <property type="match status" value="2"/>
</dbReference>
<gene>
    <name evidence="4" type="ORF">VR44_18880</name>
</gene>
<dbReference type="InterPro" id="IPR001763">
    <property type="entry name" value="Rhodanese-like_dom"/>
</dbReference>
<keyword evidence="2" id="KW-0677">Repeat</keyword>
<dbReference type="Pfam" id="PF00581">
    <property type="entry name" value="Rhodanese"/>
    <property type="match status" value="2"/>
</dbReference>
<dbReference type="STRING" id="68223.GCA_002028425_05319"/>
<dbReference type="CDD" id="cd01449">
    <property type="entry name" value="TST_Repeat_2"/>
    <property type="match status" value="1"/>
</dbReference>
<dbReference type="RefSeq" id="WP_045948710.1">
    <property type="nucleotide sequence ID" value="NZ_JZWV01000517.1"/>
</dbReference>
<evidence type="ECO:0000256" key="1">
    <source>
        <dbReference type="ARBA" id="ARBA00022679"/>
    </source>
</evidence>
<dbReference type="Proteomes" id="UP000033551">
    <property type="component" value="Unassembled WGS sequence"/>
</dbReference>
<keyword evidence="5" id="KW-1185">Reference proteome</keyword>
<dbReference type="InterPro" id="IPR045078">
    <property type="entry name" value="TST/MPST-like"/>
</dbReference>
<feature type="domain" description="Rhodanese" evidence="3">
    <location>
        <begin position="16"/>
        <end position="133"/>
    </location>
</feature>
<evidence type="ECO:0000313" key="4">
    <source>
        <dbReference type="EMBL" id="KJY31108.1"/>
    </source>
</evidence>
<name>A0A0F4JBJ3_9ACTN</name>
<organism evidence="4 5">
    <name type="scientific">Streptomyces katrae</name>
    <dbReference type="NCBI Taxonomy" id="68223"/>
    <lineage>
        <taxon>Bacteria</taxon>
        <taxon>Bacillati</taxon>
        <taxon>Actinomycetota</taxon>
        <taxon>Actinomycetes</taxon>
        <taxon>Kitasatosporales</taxon>
        <taxon>Streptomycetaceae</taxon>
        <taxon>Streptomyces</taxon>
    </lineage>
</organism>
<dbReference type="PATRIC" id="fig|68223.7.peg.8390"/>